<accession>A0AAI8YKA9</accession>
<proteinExistence type="inferred from homology"/>
<dbReference type="InterPro" id="IPR002347">
    <property type="entry name" value="SDR_fam"/>
</dbReference>
<dbReference type="SUPFAM" id="SSF51735">
    <property type="entry name" value="NAD(P)-binding Rossmann-fold domains"/>
    <property type="match status" value="1"/>
</dbReference>
<dbReference type="PANTHER" id="PTHR44169">
    <property type="entry name" value="NADPH-DEPENDENT 1-ACYLDIHYDROXYACETONE PHOSPHATE REDUCTASE"/>
    <property type="match status" value="1"/>
</dbReference>
<evidence type="ECO:0000256" key="3">
    <source>
        <dbReference type="ARBA" id="ARBA00023002"/>
    </source>
</evidence>
<dbReference type="PRINTS" id="PR00080">
    <property type="entry name" value="SDRFAMILY"/>
</dbReference>
<name>A0AAI8YKA9_9PEZI</name>
<evidence type="ECO:0000256" key="4">
    <source>
        <dbReference type="RuleBase" id="RU000363"/>
    </source>
</evidence>
<comment type="similarity">
    <text evidence="1 4">Belongs to the short-chain dehydrogenases/reductases (SDR) family.</text>
</comment>
<gene>
    <name evidence="5" type="ORF">KHLLAP_LOCUS8479</name>
</gene>
<sequence>MTVSKQTVLITGCSEGGIGDALAWEFHQRGLRVFATARNPDKVKHLQAAGIEILTLDVVDKTSIRNALQEISKLTGGTLNILVNNSGVGYQMPLLDADLDEARRLFEVNVWGTLAVSQACAPLLAAAAAEGMPARILNIGSVVARMQVPWQGIYNASKSALWGLNDTLRIELAPFGIEVLHVVTGGIQTKFFAHAAGARLPEDSIYGPARGIIEADVAGKGGVEKQTMSAEEYAKIVVRNTLSRRPTKTLWLGGMARLSWIGDRFGWATLVDWLMANFMGWSMKGLEAKLRAAK</sequence>
<keyword evidence="6" id="KW-1185">Reference proteome</keyword>
<evidence type="ECO:0000313" key="5">
    <source>
        <dbReference type="EMBL" id="CAJ2508011.1"/>
    </source>
</evidence>
<keyword evidence="3" id="KW-0560">Oxidoreductase</keyword>
<dbReference type="CDD" id="cd05374">
    <property type="entry name" value="17beta-HSD-like_SDR_c"/>
    <property type="match status" value="1"/>
</dbReference>
<dbReference type="GO" id="GO:0005783">
    <property type="term" value="C:endoplasmic reticulum"/>
    <property type="evidence" value="ECO:0007669"/>
    <property type="project" value="TreeGrafter"/>
</dbReference>
<reference evidence="5" key="1">
    <citation type="submission" date="2023-10" db="EMBL/GenBank/DDBJ databases">
        <authorList>
            <person name="Hackl T."/>
        </authorList>
    </citation>
    <scope>NUCLEOTIDE SEQUENCE</scope>
</reference>
<comment type="caution">
    <text evidence="5">The sequence shown here is derived from an EMBL/GenBank/DDBJ whole genome shotgun (WGS) entry which is preliminary data.</text>
</comment>
<dbReference type="PANTHER" id="PTHR44169:SF3">
    <property type="entry name" value="SHORT-CHAIN DEHYDROGENASE SRDE"/>
    <property type="match status" value="1"/>
</dbReference>
<protein>
    <submittedName>
        <fullName evidence="5">Uu.00g091970.m01.CDS01</fullName>
    </submittedName>
</protein>
<dbReference type="GO" id="GO:0000140">
    <property type="term" value="F:acylglycerone-phosphate reductase (NADP+) activity"/>
    <property type="evidence" value="ECO:0007669"/>
    <property type="project" value="TreeGrafter"/>
</dbReference>
<dbReference type="Pfam" id="PF00106">
    <property type="entry name" value="adh_short"/>
    <property type="match status" value="1"/>
</dbReference>
<evidence type="ECO:0000256" key="2">
    <source>
        <dbReference type="ARBA" id="ARBA00022857"/>
    </source>
</evidence>
<dbReference type="GO" id="GO:0004806">
    <property type="term" value="F:triacylglycerol lipase activity"/>
    <property type="evidence" value="ECO:0007669"/>
    <property type="project" value="TreeGrafter"/>
</dbReference>
<dbReference type="Proteomes" id="UP001295740">
    <property type="component" value="Unassembled WGS sequence"/>
</dbReference>
<dbReference type="InterPro" id="IPR020904">
    <property type="entry name" value="Sc_DH/Rdtase_CS"/>
</dbReference>
<keyword evidence="2" id="KW-0521">NADP</keyword>
<evidence type="ECO:0000256" key="1">
    <source>
        <dbReference type="ARBA" id="ARBA00006484"/>
    </source>
</evidence>
<dbReference type="Gene3D" id="3.40.50.720">
    <property type="entry name" value="NAD(P)-binding Rossmann-like Domain"/>
    <property type="match status" value="1"/>
</dbReference>
<evidence type="ECO:0000313" key="6">
    <source>
        <dbReference type="Proteomes" id="UP001295740"/>
    </source>
</evidence>
<dbReference type="GO" id="GO:0006654">
    <property type="term" value="P:phosphatidic acid biosynthetic process"/>
    <property type="evidence" value="ECO:0007669"/>
    <property type="project" value="TreeGrafter"/>
</dbReference>
<dbReference type="AlphaFoldDB" id="A0AAI8YKA9"/>
<dbReference type="GO" id="GO:0019433">
    <property type="term" value="P:triglyceride catabolic process"/>
    <property type="evidence" value="ECO:0007669"/>
    <property type="project" value="TreeGrafter"/>
</dbReference>
<organism evidence="5 6">
    <name type="scientific">Anthostomella pinea</name>
    <dbReference type="NCBI Taxonomy" id="933095"/>
    <lineage>
        <taxon>Eukaryota</taxon>
        <taxon>Fungi</taxon>
        <taxon>Dikarya</taxon>
        <taxon>Ascomycota</taxon>
        <taxon>Pezizomycotina</taxon>
        <taxon>Sordariomycetes</taxon>
        <taxon>Xylariomycetidae</taxon>
        <taxon>Xylariales</taxon>
        <taxon>Xylariaceae</taxon>
        <taxon>Anthostomella</taxon>
    </lineage>
</organism>
<dbReference type="EMBL" id="CAUWAG010000010">
    <property type="protein sequence ID" value="CAJ2508011.1"/>
    <property type="molecule type" value="Genomic_DNA"/>
</dbReference>
<dbReference type="PRINTS" id="PR00081">
    <property type="entry name" value="GDHRDH"/>
</dbReference>
<dbReference type="InterPro" id="IPR036291">
    <property type="entry name" value="NAD(P)-bd_dom_sf"/>
</dbReference>
<dbReference type="PROSITE" id="PS00061">
    <property type="entry name" value="ADH_SHORT"/>
    <property type="match status" value="1"/>
</dbReference>
<dbReference type="GO" id="GO:0005811">
    <property type="term" value="C:lipid droplet"/>
    <property type="evidence" value="ECO:0007669"/>
    <property type="project" value="TreeGrafter"/>
</dbReference>